<dbReference type="InterPro" id="IPR015005">
    <property type="entry name" value="DUF1854"/>
</dbReference>
<dbReference type="STRING" id="1565605.PG1C_01360"/>
<accession>A0A0C5JJH2</accession>
<organism evidence="2 3">
    <name type="scientific">Rugosibacter aromaticivorans</name>
    <dbReference type="NCBI Taxonomy" id="1565605"/>
    <lineage>
        <taxon>Bacteria</taxon>
        <taxon>Pseudomonadati</taxon>
        <taxon>Pseudomonadota</taxon>
        <taxon>Betaproteobacteria</taxon>
        <taxon>Nitrosomonadales</taxon>
        <taxon>Sterolibacteriaceae</taxon>
        <taxon>Rugosibacter</taxon>
    </lineage>
</organism>
<feature type="domain" description="DUF1854" evidence="1">
    <location>
        <begin position="24"/>
        <end position="161"/>
    </location>
</feature>
<gene>
    <name evidence="2" type="ORF">PG1C_01360</name>
</gene>
<reference evidence="2 3" key="1">
    <citation type="journal article" date="2015" name="Genome Announc.">
        <title>Complete Genome Sequence of a Novel Bacterium within the Family Rhodocyclaceae That Degrades Polycyclic Aromatic Hydrocarbons.</title>
        <authorList>
            <person name="Singleton D.R."/>
            <person name="Dickey A.N."/>
            <person name="Scholl E.H."/>
            <person name="Wright F.A."/>
            <person name="Aitken M.D."/>
        </authorList>
    </citation>
    <scope>NUCLEOTIDE SEQUENCE [LARGE SCALE GENOMIC DNA]</scope>
    <source>
        <strain evidence="3">PG1-Ca6</strain>
    </source>
</reference>
<sequence length="162" mass="18369">MSDYQLTRNTFGQLVLTTTAGAVYEDVVPVRAFALSAPDEGIALVDRHGRELWWLTRLAECAPPVRLLIEEALAERDFMPEILAIRKVSTYATPSRWQVETDRGSTTLTLKSEDDIRRLKFGSHSNAQPNGLLIADSHGLQFLIRDRTKLDRTSQHFLSRFL</sequence>
<evidence type="ECO:0000313" key="2">
    <source>
        <dbReference type="EMBL" id="AJP47471.1"/>
    </source>
</evidence>
<dbReference type="RefSeq" id="WP_202635667.1">
    <property type="nucleotide sequence ID" value="NZ_CP010554.1"/>
</dbReference>
<dbReference type="Proteomes" id="UP000061603">
    <property type="component" value="Chromosome"/>
</dbReference>
<proteinExistence type="predicted"/>
<evidence type="ECO:0000259" key="1">
    <source>
        <dbReference type="Pfam" id="PF08909"/>
    </source>
</evidence>
<dbReference type="HOGENOM" id="CLU_121383_1_0_4"/>
<dbReference type="EMBL" id="CP010554">
    <property type="protein sequence ID" value="AJP47471.1"/>
    <property type="molecule type" value="Genomic_DNA"/>
</dbReference>
<dbReference type="AlphaFoldDB" id="A0A0C5JJH2"/>
<name>A0A0C5JJH2_9PROT</name>
<keyword evidence="3" id="KW-1185">Reference proteome</keyword>
<dbReference type="Pfam" id="PF08909">
    <property type="entry name" value="DUF1854"/>
    <property type="match status" value="1"/>
</dbReference>
<dbReference type="KEGG" id="rbu:PG1C_01360"/>
<evidence type="ECO:0000313" key="3">
    <source>
        <dbReference type="Proteomes" id="UP000061603"/>
    </source>
</evidence>
<protein>
    <recommendedName>
        <fullName evidence="1">DUF1854 domain-containing protein</fullName>
    </recommendedName>
</protein>